<evidence type="ECO:0000313" key="2">
    <source>
        <dbReference type="EMBL" id="CAG7837560.1"/>
    </source>
</evidence>
<proteinExistence type="predicted"/>
<dbReference type="InterPro" id="IPR045034">
    <property type="entry name" value="O-acyltransferase_WSD1-like"/>
</dbReference>
<dbReference type="PANTHER" id="PTHR31650:SF1">
    <property type="entry name" value="WAX ESTER SYNTHASE_DIACYLGLYCEROL ACYLTRANSFERASE 4-RELATED"/>
    <property type="match status" value="1"/>
</dbReference>
<dbReference type="GO" id="GO:0008374">
    <property type="term" value="F:O-acyltransferase activity"/>
    <property type="evidence" value="ECO:0007669"/>
    <property type="project" value="InterPro"/>
</dbReference>
<dbReference type="EMBL" id="CAJVCH010571453">
    <property type="protein sequence ID" value="CAG7837560.1"/>
    <property type="molecule type" value="Genomic_DNA"/>
</dbReference>
<feature type="domain" description="O-acyltransferase WSD1 C-terminal" evidence="1">
    <location>
        <begin position="225"/>
        <end position="348"/>
    </location>
</feature>
<dbReference type="InterPro" id="IPR009721">
    <property type="entry name" value="O-acyltransferase_WSD1_C"/>
</dbReference>
<protein>
    <recommendedName>
        <fullName evidence="1">O-acyltransferase WSD1 C-terminal domain-containing protein</fullName>
    </recommendedName>
</protein>
<accession>A0A8J2MEU8</accession>
<reference evidence="2" key="1">
    <citation type="submission" date="2021-06" db="EMBL/GenBank/DDBJ databases">
        <authorList>
            <person name="Hodson N. C."/>
            <person name="Mongue J. A."/>
            <person name="Jaron S. K."/>
        </authorList>
    </citation>
    <scope>NUCLEOTIDE SEQUENCE</scope>
</reference>
<gene>
    <name evidence="2" type="ORF">AFUS01_LOCUS46653</name>
</gene>
<comment type="caution">
    <text evidence="2">The sequence shown here is derived from an EMBL/GenBank/DDBJ whole genome shotgun (WGS) entry which is preliminary data.</text>
</comment>
<dbReference type="GO" id="GO:0019432">
    <property type="term" value="P:triglyceride biosynthetic process"/>
    <property type="evidence" value="ECO:0007669"/>
    <property type="project" value="TreeGrafter"/>
</dbReference>
<organism evidence="2 3">
    <name type="scientific">Allacma fusca</name>
    <dbReference type="NCBI Taxonomy" id="39272"/>
    <lineage>
        <taxon>Eukaryota</taxon>
        <taxon>Metazoa</taxon>
        <taxon>Ecdysozoa</taxon>
        <taxon>Arthropoda</taxon>
        <taxon>Hexapoda</taxon>
        <taxon>Collembola</taxon>
        <taxon>Symphypleona</taxon>
        <taxon>Sminthuridae</taxon>
        <taxon>Allacma</taxon>
    </lineage>
</organism>
<dbReference type="PANTHER" id="PTHR31650">
    <property type="entry name" value="O-ACYLTRANSFERASE (WSD1-LIKE) FAMILY PROTEIN"/>
    <property type="match status" value="1"/>
</dbReference>
<sequence>FRRWETNFQLRNHVRQYDYQKELPLGSPCDEEDLRKNLGGFMVQGWPEDFSPWEFLIVPHYQSSSSSEMSTPKMCFIVRMHHVLGDGHSITNLIMRDFAQTDFKMQLPRRRGKSLWIEVPKILLFPIVGTWQLADNLVESYDSENCWHTWGKLSKEYYTSISEPIQMEMVKEIKERYGVSVAAVLYTALCGGMRRVMEEAGQVIPESFASFNPVPVRNHPPGLVNHISLMYVRWPLSIKAPIVRLKEINRNLKRLSSSTVSSVMFWLTQGNGLLPCWGQRAFHSRNYCTAITSIYPTPSTVPYLKGCPILESVIAIPLGPGQQGLSVMMMGTGGRVRVVANIEKNISPPEDIFRNLGSYITQELFWLYNAHNSSIADMIVFRPDEKCSRFKIH</sequence>
<feature type="non-terminal residue" evidence="2">
    <location>
        <position position="393"/>
    </location>
</feature>
<keyword evidence="3" id="KW-1185">Reference proteome</keyword>
<evidence type="ECO:0000313" key="3">
    <source>
        <dbReference type="Proteomes" id="UP000708208"/>
    </source>
</evidence>
<dbReference type="Proteomes" id="UP000708208">
    <property type="component" value="Unassembled WGS sequence"/>
</dbReference>
<dbReference type="GO" id="GO:0005886">
    <property type="term" value="C:plasma membrane"/>
    <property type="evidence" value="ECO:0007669"/>
    <property type="project" value="TreeGrafter"/>
</dbReference>
<dbReference type="OrthoDB" id="619536at2759"/>
<dbReference type="AlphaFoldDB" id="A0A8J2MEU8"/>
<dbReference type="Pfam" id="PF06974">
    <property type="entry name" value="WS_DGAT_C"/>
    <property type="match status" value="1"/>
</dbReference>
<name>A0A8J2MEU8_9HEXA</name>
<evidence type="ECO:0000259" key="1">
    <source>
        <dbReference type="Pfam" id="PF06974"/>
    </source>
</evidence>